<dbReference type="RefSeq" id="WP_183642981.1">
    <property type="nucleotide sequence ID" value="NZ_JACIBV010000001.1"/>
</dbReference>
<evidence type="ECO:0000313" key="3">
    <source>
        <dbReference type="Proteomes" id="UP000579945"/>
    </source>
</evidence>
<comment type="caution">
    <text evidence="2">The sequence shown here is derived from an EMBL/GenBank/DDBJ whole genome shotgun (WGS) entry which is preliminary data.</text>
</comment>
<reference evidence="2 3" key="1">
    <citation type="submission" date="2020-08" db="EMBL/GenBank/DDBJ databases">
        <title>Sequencing the genomes of 1000 actinobacteria strains.</title>
        <authorList>
            <person name="Klenk H.-P."/>
        </authorList>
    </citation>
    <scope>NUCLEOTIDE SEQUENCE [LARGE SCALE GENOMIC DNA]</scope>
    <source>
        <strain evidence="2 3">DSM 44320</strain>
    </source>
</reference>
<dbReference type="EMBL" id="JACIBV010000001">
    <property type="protein sequence ID" value="MBB3724694.1"/>
    <property type="molecule type" value="Genomic_DNA"/>
</dbReference>
<protein>
    <submittedName>
        <fullName evidence="2">Uncharacterized protein</fullName>
    </submittedName>
</protein>
<organism evidence="2 3">
    <name type="scientific">Nonomuraea dietziae</name>
    <dbReference type="NCBI Taxonomy" id="65515"/>
    <lineage>
        <taxon>Bacteria</taxon>
        <taxon>Bacillati</taxon>
        <taxon>Actinomycetota</taxon>
        <taxon>Actinomycetes</taxon>
        <taxon>Streptosporangiales</taxon>
        <taxon>Streptosporangiaceae</taxon>
        <taxon>Nonomuraea</taxon>
    </lineage>
</organism>
<name>A0A7W5UX94_9ACTN</name>
<keyword evidence="3" id="KW-1185">Reference proteome</keyword>
<evidence type="ECO:0000313" key="2">
    <source>
        <dbReference type="EMBL" id="MBB3724694.1"/>
    </source>
</evidence>
<gene>
    <name evidence="2" type="ORF">FHR33_000554</name>
</gene>
<feature type="compositionally biased region" description="Low complexity" evidence="1">
    <location>
        <begin position="29"/>
        <end position="40"/>
    </location>
</feature>
<accession>A0A7W5UX94</accession>
<dbReference type="GeneID" id="95387179"/>
<dbReference type="AlphaFoldDB" id="A0A7W5UX94"/>
<feature type="compositionally biased region" description="Basic and acidic residues" evidence="1">
    <location>
        <begin position="43"/>
        <end position="52"/>
    </location>
</feature>
<evidence type="ECO:0000256" key="1">
    <source>
        <dbReference type="SAM" id="MobiDB-lite"/>
    </source>
</evidence>
<feature type="region of interest" description="Disordered" evidence="1">
    <location>
        <begin position="103"/>
        <end position="136"/>
    </location>
</feature>
<sequence>MDLVRTLPAAGADPDRESGGDSEGLPVLAPAAENAPPQAQITVRREESEGGDVRIVAEVRDDTGDLNMSRQLGTGHAEIVRLLEAGTAGPALLDRTLGCFADGTRRGDATSAPSQPPRVSGRGRSCQGGRPPHSRS</sequence>
<proteinExistence type="predicted"/>
<feature type="region of interest" description="Disordered" evidence="1">
    <location>
        <begin position="1"/>
        <end position="52"/>
    </location>
</feature>
<dbReference type="Proteomes" id="UP000579945">
    <property type="component" value="Unassembled WGS sequence"/>
</dbReference>